<organism evidence="1 2">
    <name type="scientific">Thiocapsa rosea</name>
    <dbReference type="NCBI Taxonomy" id="69360"/>
    <lineage>
        <taxon>Bacteria</taxon>
        <taxon>Pseudomonadati</taxon>
        <taxon>Pseudomonadota</taxon>
        <taxon>Gammaproteobacteria</taxon>
        <taxon>Chromatiales</taxon>
        <taxon>Chromatiaceae</taxon>
        <taxon>Thiocapsa</taxon>
    </lineage>
</organism>
<protein>
    <submittedName>
        <fullName evidence="1">Uncharacterized protein</fullName>
    </submittedName>
</protein>
<evidence type="ECO:0000313" key="2">
    <source>
        <dbReference type="Proteomes" id="UP000274556"/>
    </source>
</evidence>
<name>A0A495UL80_9GAMM</name>
<reference evidence="1 2" key="1">
    <citation type="submission" date="2018-10" db="EMBL/GenBank/DDBJ databases">
        <title>Genomic Encyclopedia of Archaeal and Bacterial Type Strains, Phase II (KMG-II): from individual species to whole genera.</title>
        <authorList>
            <person name="Goeker M."/>
        </authorList>
    </citation>
    <scope>NUCLEOTIDE SEQUENCE [LARGE SCALE GENOMIC DNA]</scope>
    <source>
        <strain evidence="1 2">DSM 235</strain>
    </source>
</reference>
<accession>A0A495UL80</accession>
<dbReference type="Proteomes" id="UP000274556">
    <property type="component" value="Unassembled WGS sequence"/>
</dbReference>
<evidence type="ECO:0000313" key="1">
    <source>
        <dbReference type="EMBL" id="RKT37981.1"/>
    </source>
</evidence>
<gene>
    <name evidence="1" type="ORF">BDD21_5497</name>
</gene>
<comment type="caution">
    <text evidence="1">The sequence shown here is derived from an EMBL/GenBank/DDBJ whole genome shotgun (WGS) entry which is preliminary data.</text>
</comment>
<keyword evidence="2" id="KW-1185">Reference proteome</keyword>
<dbReference type="InterPro" id="IPR005358">
    <property type="entry name" value="Puta_zinc/iron-chelating_dom"/>
</dbReference>
<proteinExistence type="predicted"/>
<dbReference type="AlphaFoldDB" id="A0A495UL80"/>
<sequence length="195" mass="22040">MVSTDLLSEQKYAEQNRARIIRRLPPKLVAKEEGLLPIFQKSKRKPLRKLELLFEFMDELHGAIRPYLPCKKGCSLCCHNQAIDVTELEIAFIEQETPHRRQATLGPTPGPRQPCPFLMENVCSIYEARPFLCRRHTVLTQTSHWCHPDRANAEEFPLLGFTEVDRAMGLILSESGNASPTDIRVIFAASGATGN</sequence>
<dbReference type="EMBL" id="RBXL01000002">
    <property type="protein sequence ID" value="RKT37981.1"/>
    <property type="molecule type" value="Genomic_DNA"/>
</dbReference>
<dbReference type="Pfam" id="PF03692">
    <property type="entry name" value="CxxCxxCC"/>
    <property type="match status" value="1"/>
</dbReference>